<dbReference type="EMBL" id="VDFU01000001">
    <property type="protein sequence ID" value="TNC52962.1"/>
    <property type="molecule type" value="Genomic_DNA"/>
</dbReference>
<evidence type="ECO:0000256" key="4">
    <source>
        <dbReference type="ARBA" id="ARBA00022857"/>
    </source>
</evidence>
<protein>
    <submittedName>
        <fullName evidence="7">NADH:flavin oxidoreductase/NADH oxidase</fullName>
    </submittedName>
</protein>
<dbReference type="GO" id="GO:0050661">
    <property type="term" value="F:NADP binding"/>
    <property type="evidence" value="ECO:0007669"/>
    <property type="project" value="InterPro"/>
</dbReference>
<keyword evidence="4" id="KW-0521">NADP</keyword>
<dbReference type="PANTHER" id="PTHR43303:SF4">
    <property type="entry name" value="NADPH DEHYDROGENASE C23G7.10C-RELATED"/>
    <property type="match status" value="1"/>
</dbReference>
<organism evidence="7 8">
    <name type="scientific">Rubellimicrobium rubrum</name>
    <dbReference type="NCBI Taxonomy" id="2585369"/>
    <lineage>
        <taxon>Bacteria</taxon>
        <taxon>Pseudomonadati</taxon>
        <taxon>Pseudomonadota</taxon>
        <taxon>Alphaproteobacteria</taxon>
        <taxon>Rhodobacterales</taxon>
        <taxon>Roseobacteraceae</taxon>
        <taxon>Rubellimicrobium</taxon>
    </lineage>
</organism>
<keyword evidence="2" id="KW-0285">Flavoprotein</keyword>
<evidence type="ECO:0000313" key="8">
    <source>
        <dbReference type="Proteomes" id="UP000305887"/>
    </source>
</evidence>
<evidence type="ECO:0000313" key="7">
    <source>
        <dbReference type="EMBL" id="TNC52962.1"/>
    </source>
</evidence>
<dbReference type="Pfam" id="PF00724">
    <property type="entry name" value="Oxidored_FMN"/>
    <property type="match status" value="1"/>
</dbReference>
<dbReference type="Proteomes" id="UP000305887">
    <property type="component" value="Unassembled WGS sequence"/>
</dbReference>
<keyword evidence="8" id="KW-1185">Reference proteome</keyword>
<sequence length="394" mass="42546">MSRTSAGPARNPTLSLLFSPASFRGLTFKNRLVVAPMCQYSAKGGVANDYHFAHLARFALGGFGAVIVEATAVTPEGRISYADLGLWTDEQIAPLARIVDFLRTQGTASGVQLAHAGRKASTPVWWRGRFDETEEEKPLVGFEDWPVVGPSPIPQVAGSTEFKVPRALTVEEMDDIREAFVAAAQRAQQAGFDFVEVHSAHGYLLHQFLSPVANSREDEFGGSRENRMRFPLSVVRAVREVWPAEKPLFVRISAQDGIEGGWTVADSVAYGAALKDLGADLIDVSSGGFAGARIPVGPGYQVPLSRAVRGDAGVPTMAVGLITQAQDAEAIIADGDADLVALGRMALDDPNWPVHARLELDSTEDAYAVWPKQSGFVVRNKDQALRERVYTEAE</sequence>
<dbReference type="GO" id="GO:0003959">
    <property type="term" value="F:NADPH dehydrogenase activity"/>
    <property type="evidence" value="ECO:0007669"/>
    <property type="project" value="InterPro"/>
</dbReference>
<dbReference type="InterPro" id="IPR044152">
    <property type="entry name" value="YqjM-like"/>
</dbReference>
<reference evidence="7 8" key="1">
    <citation type="submission" date="2019-06" db="EMBL/GenBank/DDBJ databases">
        <title>YIM 131921 draft genome.</title>
        <authorList>
            <person name="Jiang L."/>
        </authorList>
    </citation>
    <scope>NUCLEOTIDE SEQUENCE [LARGE SCALE GENOMIC DNA]</scope>
    <source>
        <strain evidence="7 8">YIM 131921</strain>
    </source>
</reference>
<dbReference type="InterPro" id="IPR013785">
    <property type="entry name" value="Aldolase_TIM"/>
</dbReference>
<evidence type="ECO:0000259" key="6">
    <source>
        <dbReference type="Pfam" id="PF00724"/>
    </source>
</evidence>
<keyword evidence="5" id="KW-0560">Oxidoreductase</keyword>
<dbReference type="AlphaFoldDB" id="A0A5C4N9K1"/>
<evidence type="ECO:0000256" key="2">
    <source>
        <dbReference type="ARBA" id="ARBA00022630"/>
    </source>
</evidence>
<evidence type="ECO:0000256" key="1">
    <source>
        <dbReference type="ARBA" id="ARBA00001917"/>
    </source>
</evidence>
<dbReference type="CDD" id="cd02932">
    <property type="entry name" value="OYE_YqiM_FMN"/>
    <property type="match status" value="1"/>
</dbReference>
<keyword evidence="3" id="KW-0288">FMN</keyword>
<evidence type="ECO:0000256" key="3">
    <source>
        <dbReference type="ARBA" id="ARBA00022643"/>
    </source>
</evidence>
<feature type="domain" description="NADH:flavin oxidoreductase/NADH oxidase N-terminal" evidence="6">
    <location>
        <begin position="17"/>
        <end position="357"/>
    </location>
</feature>
<accession>A0A5C4N9K1</accession>
<proteinExistence type="predicted"/>
<comment type="cofactor">
    <cofactor evidence="1">
        <name>FMN</name>
        <dbReference type="ChEBI" id="CHEBI:58210"/>
    </cofactor>
</comment>
<evidence type="ECO:0000256" key="5">
    <source>
        <dbReference type="ARBA" id="ARBA00023002"/>
    </source>
</evidence>
<dbReference type="InterPro" id="IPR001155">
    <property type="entry name" value="OxRdtase_FMN_N"/>
</dbReference>
<dbReference type="Gene3D" id="3.20.20.70">
    <property type="entry name" value="Aldolase class I"/>
    <property type="match status" value="1"/>
</dbReference>
<name>A0A5C4N9K1_9RHOB</name>
<dbReference type="SUPFAM" id="SSF51395">
    <property type="entry name" value="FMN-linked oxidoreductases"/>
    <property type="match status" value="1"/>
</dbReference>
<gene>
    <name evidence="7" type="ORF">FHG66_01335</name>
</gene>
<dbReference type="PANTHER" id="PTHR43303">
    <property type="entry name" value="NADPH DEHYDROGENASE C23G7.10C-RELATED"/>
    <property type="match status" value="1"/>
</dbReference>
<dbReference type="OrthoDB" id="9784632at2"/>
<comment type="caution">
    <text evidence="7">The sequence shown here is derived from an EMBL/GenBank/DDBJ whole genome shotgun (WGS) entry which is preliminary data.</text>
</comment>
<dbReference type="GO" id="GO:0010181">
    <property type="term" value="F:FMN binding"/>
    <property type="evidence" value="ECO:0007669"/>
    <property type="project" value="InterPro"/>
</dbReference>